<name>A0A7W9LEG8_9ACTN</name>
<dbReference type="RefSeq" id="WP_185074237.1">
    <property type="nucleotide sequence ID" value="NZ_JACHMB010000001.1"/>
</dbReference>
<evidence type="ECO:0000256" key="1">
    <source>
        <dbReference type="SAM" id="MobiDB-lite"/>
    </source>
</evidence>
<organism evidence="2 3">
    <name type="scientific">Nonomuraea jabiensis</name>
    <dbReference type="NCBI Taxonomy" id="882448"/>
    <lineage>
        <taxon>Bacteria</taxon>
        <taxon>Bacillati</taxon>
        <taxon>Actinomycetota</taxon>
        <taxon>Actinomycetes</taxon>
        <taxon>Streptosporangiales</taxon>
        <taxon>Streptosporangiaceae</taxon>
        <taxon>Nonomuraea</taxon>
    </lineage>
</organism>
<reference evidence="2 3" key="1">
    <citation type="submission" date="2020-08" db="EMBL/GenBank/DDBJ databases">
        <title>Sequencing the genomes of 1000 actinobacteria strains.</title>
        <authorList>
            <person name="Klenk H.-P."/>
        </authorList>
    </citation>
    <scope>NUCLEOTIDE SEQUENCE [LARGE SCALE GENOMIC DNA]</scope>
    <source>
        <strain evidence="2 3">DSM 45507</strain>
    </source>
</reference>
<gene>
    <name evidence="2" type="ORF">HD596_007592</name>
</gene>
<feature type="compositionally biased region" description="Basic and acidic residues" evidence="1">
    <location>
        <begin position="8"/>
        <end position="33"/>
    </location>
</feature>
<evidence type="ECO:0000313" key="3">
    <source>
        <dbReference type="Proteomes" id="UP000579153"/>
    </source>
</evidence>
<proteinExistence type="predicted"/>
<dbReference type="AlphaFoldDB" id="A0A7W9LEG8"/>
<dbReference type="Proteomes" id="UP000579153">
    <property type="component" value="Unassembled WGS sequence"/>
</dbReference>
<protein>
    <submittedName>
        <fullName evidence="2">Uncharacterized protein</fullName>
    </submittedName>
</protein>
<feature type="region of interest" description="Disordered" evidence="1">
    <location>
        <begin position="1"/>
        <end position="51"/>
    </location>
</feature>
<keyword evidence="3" id="KW-1185">Reference proteome</keyword>
<evidence type="ECO:0000313" key="2">
    <source>
        <dbReference type="EMBL" id="MBB5780836.1"/>
    </source>
</evidence>
<sequence>MAEGAEQQVHRTEGRARRDGEDPRVTGPPRRDGSPTAMPAAKPTVPDRRLR</sequence>
<dbReference type="EMBL" id="JACHMB010000001">
    <property type="protein sequence ID" value="MBB5780836.1"/>
    <property type="molecule type" value="Genomic_DNA"/>
</dbReference>
<comment type="caution">
    <text evidence="2">The sequence shown here is derived from an EMBL/GenBank/DDBJ whole genome shotgun (WGS) entry which is preliminary data.</text>
</comment>
<accession>A0A7W9LEG8</accession>